<evidence type="ECO:0000256" key="9">
    <source>
        <dbReference type="ARBA" id="ARBA00023303"/>
    </source>
</evidence>
<keyword evidence="9 10" id="KW-0407">Ion channel</keyword>
<evidence type="ECO:0000313" key="12">
    <source>
        <dbReference type="Proteomes" id="UP001410795"/>
    </source>
</evidence>
<keyword evidence="6 10" id="KW-1133">Transmembrane helix</keyword>
<proteinExistence type="inferred from homology"/>
<dbReference type="RefSeq" id="WP_221857880.1">
    <property type="nucleotide sequence ID" value="NZ_BAAAYV010000006.1"/>
</dbReference>
<dbReference type="EMBL" id="BAAAYV010000006">
    <property type="protein sequence ID" value="GAA3658137.1"/>
    <property type="molecule type" value="Genomic_DNA"/>
</dbReference>
<evidence type="ECO:0000256" key="3">
    <source>
        <dbReference type="ARBA" id="ARBA00022448"/>
    </source>
</evidence>
<organism evidence="11 12">
    <name type="scientific">Microbacterium marinilacus</name>
    <dbReference type="NCBI Taxonomy" id="415209"/>
    <lineage>
        <taxon>Bacteria</taxon>
        <taxon>Bacillati</taxon>
        <taxon>Actinomycetota</taxon>
        <taxon>Actinomycetes</taxon>
        <taxon>Micrococcales</taxon>
        <taxon>Microbacteriaceae</taxon>
        <taxon>Microbacterium</taxon>
    </lineage>
</organism>
<dbReference type="PANTHER" id="PTHR30266:SF2">
    <property type="entry name" value="LARGE-CONDUCTANCE MECHANOSENSITIVE CHANNEL"/>
    <property type="match status" value="1"/>
</dbReference>
<gene>
    <name evidence="10 11" type="primary">mscL</name>
    <name evidence="11" type="ORF">GCM10022202_18260</name>
</gene>
<evidence type="ECO:0000256" key="4">
    <source>
        <dbReference type="ARBA" id="ARBA00022475"/>
    </source>
</evidence>
<dbReference type="HAMAP" id="MF_00115">
    <property type="entry name" value="MscL"/>
    <property type="match status" value="1"/>
</dbReference>
<dbReference type="InterPro" id="IPR019823">
    <property type="entry name" value="Mechanosensitive_channel_CS"/>
</dbReference>
<dbReference type="Proteomes" id="UP001410795">
    <property type="component" value="Unassembled WGS sequence"/>
</dbReference>
<protein>
    <recommendedName>
        <fullName evidence="10">Large-conductance mechanosensitive channel</fullName>
    </recommendedName>
</protein>
<keyword evidence="4 10" id="KW-1003">Cell membrane</keyword>
<feature type="transmembrane region" description="Helical" evidence="10">
    <location>
        <begin position="74"/>
        <end position="98"/>
    </location>
</feature>
<dbReference type="Pfam" id="PF01741">
    <property type="entry name" value="MscL"/>
    <property type="match status" value="1"/>
</dbReference>
<evidence type="ECO:0000256" key="10">
    <source>
        <dbReference type="HAMAP-Rule" id="MF_00115"/>
    </source>
</evidence>
<evidence type="ECO:0000313" key="11">
    <source>
        <dbReference type="EMBL" id="GAA3658137.1"/>
    </source>
</evidence>
<feature type="transmembrane region" description="Helical" evidence="10">
    <location>
        <begin position="20"/>
        <end position="41"/>
    </location>
</feature>
<keyword evidence="8 10" id="KW-0472">Membrane</keyword>
<dbReference type="InterPro" id="IPR037673">
    <property type="entry name" value="MSC/AndL"/>
</dbReference>
<comment type="subcellular location">
    <subcellularLocation>
        <location evidence="1 10">Cell membrane</location>
        <topology evidence="1 10">Multi-pass membrane protein</topology>
    </subcellularLocation>
</comment>
<evidence type="ECO:0000256" key="1">
    <source>
        <dbReference type="ARBA" id="ARBA00004651"/>
    </source>
</evidence>
<dbReference type="Gene3D" id="1.10.1200.120">
    <property type="entry name" value="Large-conductance mechanosensitive channel, MscL, domain 1"/>
    <property type="match status" value="1"/>
</dbReference>
<keyword evidence="7 10" id="KW-0406">Ion transport</keyword>
<keyword evidence="3 10" id="KW-0813">Transport</keyword>
<evidence type="ECO:0000256" key="8">
    <source>
        <dbReference type="ARBA" id="ARBA00023136"/>
    </source>
</evidence>
<dbReference type="PANTHER" id="PTHR30266">
    <property type="entry name" value="MECHANOSENSITIVE CHANNEL MSCL"/>
    <property type="match status" value="1"/>
</dbReference>
<reference evidence="12" key="1">
    <citation type="journal article" date="2019" name="Int. J. Syst. Evol. Microbiol.">
        <title>The Global Catalogue of Microorganisms (GCM) 10K type strain sequencing project: providing services to taxonomists for standard genome sequencing and annotation.</title>
        <authorList>
            <consortium name="The Broad Institute Genomics Platform"/>
            <consortium name="The Broad Institute Genome Sequencing Center for Infectious Disease"/>
            <person name="Wu L."/>
            <person name="Ma J."/>
        </authorList>
    </citation>
    <scope>NUCLEOTIDE SEQUENCE [LARGE SCALE GENOMIC DNA]</scope>
    <source>
        <strain evidence="12">JCM 16546</strain>
    </source>
</reference>
<keyword evidence="12" id="KW-1185">Reference proteome</keyword>
<comment type="subunit">
    <text evidence="10">Homopentamer.</text>
</comment>
<comment type="function">
    <text evidence="10">Channel that opens in response to stretch forces in the membrane lipid bilayer. May participate in the regulation of osmotic pressure changes within the cell.</text>
</comment>
<evidence type="ECO:0000256" key="2">
    <source>
        <dbReference type="ARBA" id="ARBA00007254"/>
    </source>
</evidence>
<dbReference type="NCBIfam" id="TIGR00220">
    <property type="entry name" value="mscL"/>
    <property type="match status" value="1"/>
</dbReference>
<accession>A0ABP7BE80</accession>
<sequence length="143" mass="15069">MADNKGLIEGFKEFISRGNVIDLAVAVVIGTAFTAIVTAIVESVINPLIGAFVPSGNLAAWTIDFPGIFAEVKLGIGGIISALINFFAVALVVYLALVRPFAVLKARRDAKLGVNQADDAPPAPTQEELLAEIRDLLAAQNRP</sequence>
<evidence type="ECO:0000256" key="6">
    <source>
        <dbReference type="ARBA" id="ARBA00022989"/>
    </source>
</evidence>
<dbReference type="InterPro" id="IPR001185">
    <property type="entry name" value="MS_channel"/>
</dbReference>
<name>A0ABP7BE80_9MICO</name>
<dbReference type="PROSITE" id="PS01327">
    <property type="entry name" value="MSCL"/>
    <property type="match status" value="1"/>
</dbReference>
<evidence type="ECO:0000256" key="5">
    <source>
        <dbReference type="ARBA" id="ARBA00022692"/>
    </source>
</evidence>
<dbReference type="SUPFAM" id="SSF81330">
    <property type="entry name" value="Gated mechanosensitive channel"/>
    <property type="match status" value="1"/>
</dbReference>
<evidence type="ECO:0000256" key="7">
    <source>
        <dbReference type="ARBA" id="ARBA00023065"/>
    </source>
</evidence>
<comment type="similarity">
    <text evidence="2 10">Belongs to the MscL family.</text>
</comment>
<comment type="caution">
    <text evidence="11">The sequence shown here is derived from an EMBL/GenBank/DDBJ whole genome shotgun (WGS) entry which is preliminary data.</text>
</comment>
<dbReference type="InterPro" id="IPR036019">
    <property type="entry name" value="MscL_channel"/>
</dbReference>
<keyword evidence="5 10" id="KW-0812">Transmembrane</keyword>